<dbReference type="EMBL" id="CP010904">
    <property type="protein sequence ID" value="AKJ64859.1"/>
    <property type="molecule type" value="Genomic_DNA"/>
</dbReference>
<dbReference type="Pfam" id="PF00211">
    <property type="entry name" value="Guanylate_cyc"/>
    <property type="match status" value="1"/>
</dbReference>
<evidence type="ECO:0000259" key="2">
    <source>
        <dbReference type="PROSITE" id="PS50125"/>
    </source>
</evidence>
<keyword evidence="4" id="KW-1185">Reference proteome</keyword>
<dbReference type="SMART" id="SM00044">
    <property type="entry name" value="CYCc"/>
    <property type="match status" value="1"/>
</dbReference>
<dbReference type="SMART" id="SM01080">
    <property type="entry name" value="CHASE2"/>
    <property type="match status" value="1"/>
</dbReference>
<protein>
    <submittedName>
        <fullName evidence="3">Adenylate cyclase 2</fullName>
        <ecNumber evidence="3">4.6.1.1</ecNumber>
    </submittedName>
</protein>
<dbReference type="GO" id="GO:0006171">
    <property type="term" value="P:cAMP biosynthetic process"/>
    <property type="evidence" value="ECO:0007669"/>
    <property type="project" value="TreeGrafter"/>
</dbReference>
<reference evidence="4" key="1">
    <citation type="submission" date="2015-02" db="EMBL/GenBank/DDBJ databases">
        <title>Description and complete genome sequence of the first cultured representative of the subdivision 5 of the Verrucomicrobia phylum.</title>
        <authorList>
            <person name="Spring S."/>
            <person name="Bunk B."/>
            <person name="Sproer C."/>
            <person name="Klenk H.-P."/>
        </authorList>
    </citation>
    <scope>NUCLEOTIDE SEQUENCE [LARGE SCALE GENOMIC DNA]</scope>
    <source>
        <strain evidence="4">L21-Fru-AB</strain>
    </source>
</reference>
<keyword evidence="1" id="KW-0812">Transmembrane</keyword>
<dbReference type="EC" id="4.6.1.1" evidence="3"/>
<feature type="transmembrane region" description="Helical" evidence="1">
    <location>
        <begin position="362"/>
        <end position="384"/>
    </location>
</feature>
<name>A0A0G3EL54_9BACT</name>
<keyword evidence="1" id="KW-0472">Membrane</keyword>
<dbReference type="STRING" id="1307763.L21SP4_01616"/>
<dbReference type="CDD" id="cd07302">
    <property type="entry name" value="CHD"/>
    <property type="match status" value="1"/>
</dbReference>
<dbReference type="Proteomes" id="UP000035268">
    <property type="component" value="Chromosome"/>
</dbReference>
<sequence length="624" mass="68677">MIWNPAALRAWDRLGCDLLFRLTARPEWTGGVVVVDIDEEALGKYGQWPWPRTRLARLADRLNAAGAAAVGWDVLFLDEERKEDTSGSPRELHEALAGGRHVLGCFLDFAPPPGAEASLPEGYVGRYVLRGGARVEPVPHAPLVRYPVPSLVGKAAGVGFVNAFSGEDGVLRRVPLLAADRGQRLYPALTLEMLRVAFDAPNGVLESRGDTGRLRGIRLGSAFFPTDREGVVGVFFRSVPPPTVPVERLLAGELPNEMLEGRIVLIGSSAAGLFDRVATPVRGEIPGVEVHANVLDNLLAGDGVFPLPGGRRTTAAATALLGLLWLIPVARWRMRWAVLLVVAVFPAVTVAAWVLLTRFGMIAHPAPMISTWALLFAAVFVVRYRNEEVERRRLRSMFGRMVSESVLRYLDEHPENLSLQGVRTEATVFFSDAANFTSIAESLEPEQVAEILNRYFTRATEVVTESGGYVDKFEGDAMMAVWNVPYATPDHALRACESALRQQGVIDELRDEFRRDYGIDWHVRMGINTGPVVAGNMGSETHFEYTVLGDAVNQASRYEPLNKKYGTRIIIGEETNRRVSRVLETRFIDRVTVRGRSEPVEIYELVSPQPGGRKAEISNGNPAL</sequence>
<reference evidence="3 4" key="2">
    <citation type="journal article" date="2016" name="ISME J.">
        <title>Characterization of the first cultured representative of Verrucomicrobia subdivision 5 indicates the proposal of a novel phylum.</title>
        <authorList>
            <person name="Spring S."/>
            <person name="Bunk B."/>
            <person name="Sproer C."/>
            <person name="Schumann P."/>
            <person name="Rohde M."/>
            <person name="Tindall B.J."/>
            <person name="Klenk H.P."/>
        </authorList>
    </citation>
    <scope>NUCLEOTIDE SEQUENCE [LARGE SCALE GENOMIC DNA]</scope>
    <source>
        <strain evidence="3 4">L21-Fru-AB</strain>
    </source>
</reference>
<dbReference type="GO" id="GO:0004016">
    <property type="term" value="F:adenylate cyclase activity"/>
    <property type="evidence" value="ECO:0007669"/>
    <property type="project" value="UniProtKB-EC"/>
</dbReference>
<evidence type="ECO:0000313" key="3">
    <source>
        <dbReference type="EMBL" id="AKJ64859.1"/>
    </source>
</evidence>
<dbReference type="Pfam" id="PF05226">
    <property type="entry name" value="CHASE2"/>
    <property type="match status" value="1"/>
</dbReference>
<dbReference type="PANTHER" id="PTHR43081:SF1">
    <property type="entry name" value="ADENYLATE CYCLASE, TERMINAL-DIFFERENTIATION SPECIFIC"/>
    <property type="match status" value="1"/>
</dbReference>
<dbReference type="PANTHER" id="PTHR43081">
    <property type="entry name" value="ADENYLATE CYCLASE, TERMINAL-DIFFERENTIATION SPECIFIC-RELATED"/>
    <property type="match status" value="1"/>
</dbReference>
<evidence type="ECO:0000256" key="1">
    <source>
        <dbReference type="SAM" id="Phobius"/>
    </source>
</evidence>
<evidence type="ECO:0000313" key="4">
    <source>
        <dbReference type="Proteomes" id="UP000035268"/>
    </source>
</evidence>
<proteinExistence type="predicted"/>
<accession>A0A0G3EL54</accession>
<keyword evidence="1" id="KW-1133">Transmembrane helix</keyword>
<dbReference type="AlphaFoldDB" id="A0A0G3EL54"/>
<dbReference type="InterPro" id="IPR007890">
    <property type="entry name" value="CHASE2"/>
</dbReference>
<dbReference type="PROSITE" id="PS50125">
    <property type="entry name" value="GUANYLATE_CYCLASE_2"/>
    <property type="match status" value="1"/>
</dbReference>
<keyword evidence="3" id="KW-0456">Lyase</keyword>
<dbReference type="PATRIC" id="fig|1609981.3.peg.1677"/>
<gene>
    <name evidence="3" type="primary">cyaB</name>
    <name evidence="3" type="ORF">L21SP4_01616</name>
</gene>
<feature type="domain" description="Guanylate cyclase" evidence="2">
    <location>
        <begin position="427"/>
        <end position="559"/>
    </location>
</feature>
<dbReference type="InterPro" id="IPR050697">
    <property type="entry name" value="Adenylyl/Guanylyl_Cyclase_3/4"/>
</dbReference>
<dbReference type="Gene3D" id="3.30.70.1230">
    <property type="entry name" value="Nucleotide cyclase"/>
    <property type="match status" value="1"/>
</dbReference>
<dbReference type="KEGG" id="vbl:L21SP4_01616"/>
<dbReference type="InterPro" id="IPR001054">
    <property type="entry name" value="A/G_cyclase"/>
</dbReference>
<dbReference type="SUPFAM" id="SSF55073">
    <property type="entry name" value="Nucleotide cyclase"/>
    <property type="match status" value="1"/>
</dbReference>
<dbReference type="GO" id="GO:0035556">
    <property type="term" value="P:intracellular signal transduction"/>
    <property type="evidence" value="ECO:0007669"/>
    <property type="project" value="InterPro"/>
</dbReference>
<feature type="transmembrane region" description="Helical" evidence="1">
    <location>
        <begin position="337"/>
        <end position="356"/>
    </location>
</feature>
<organism evidence="3 4">
    <name type="scientific">Kiritimatiella glycovorans</name>
    <dbReference type="NCBI Taxonomy" id="1307763"/>
    <lineage>
        <taxon>Bacteria</taxon>
        <taxon>Pseudomonadati</taxon>
        <taxon>Kiritimatiellota</taxon>
        <taxon>Kiritimatiellia</taxon>
        <taxon>Kiritimatiellales</taxon>
        <taxon>Kiritimatiellaceae</taxon>
        <taxon>Kiritimatiella</taxon>
    </lineage>
</organism>
<feature type="transmembrane region" description="Helical" evidence="1">
    <location>
        <begin position="313"/>
        <end position="330"/>
    </location>
</feature>
<dbReference type="InterPro" id="IPR029787">
    <property type="entry name" value="Nucleotide_cyclase"/>
</dbReference>